<feature type="region of interest" description="Disordered" evidence="1">
    <location>
        <begin position="162"/>
        <end position="181"/>
    </location>
</feature>
<feature type="transmembrane region" description="Helical" evidence="2">
    <location>
        <begin position="282"/>
        <end position="303"/>
    </location>
</feature>
<feature type="transmembrane region" description="Helical" evidence="2">
    <location>
        <begin position="406"/>
        <end position="428"/>
    </location>
</feature>
<evidence type="ECO:0000313" key="3">
    <source>
        <dbReference type="EMBL" id="PWI70718.1"/>
    </source>
</evidence>
<feature type="compositionally biased region" description="Polar residues" evidence="1">
    <location>
        <begin position="166"/>
        <end position="181"/>
    </location>
</feature>
<protein>
    <submittedName>
        <fullName evidence="3">Ubiquitin conjugating enzyme</fullName>
    </submittedName>
</protein>
<reference evidence="3 4" key="1">
    <citation type="journal article" date="2016" name="Front. Microbiol.">
        <title>Genome and transcriptome sequences reveal the specific parasitism of the nematophagous Purpureocillium lilacinum 36-1.</title>
        <authorList>
            <person name="Xie J."/>
            <person name="Li S."/>
            <person name="Mo C."/>
            <person name="Xiao X."/>
            <person name="Peng D."/>
            <person name="Wang G."/>
            <person name="Xiao Y."/>
        </authorList>
    </citation>
    <scope>NUCLEOTIDE SEQUENCE [LARGE SCALE GENOMIC DNA]</scope>
    <source>
        <strain evidence="3 4">36-1</strain>
    </source>
</reference>
<organism evidence="3 4">
    <name type="scientific">Purpureocillium lilacinum</name>
    <name type="common">Paecilomyces lilacinus</name>
    <dbReference type="NCBI Taxonomy" id="33203"/>
    <lineage>
        <taxon>Eukaryota</taxon>
        <taxon>Fungi</taxon>
        <taxon>Dikarya</taxon>
        <taxon>Ascomycota</taxon>
        <taxon>Pezizomycotina</taxon>
        <taxon>Sordariomycetes</taxon>
        <taxon>Hypocreomycetidae</taxon>
        <taxon>Hypocreales</taxon>
        <taxon>Ophiocordycipitaceae</taxon>
        <taxon>Purpureocillium</taxon>
    </lineage>
</organism>
<name>A0A2U3E866_PURLI</name>
<evidence type="ECO:0000256" key="1">
    <source>
        <dbReference type="SAM" id="MobiDB-lite"/>
    </source>
</evidence>
<keyword evidence="2" id="KW-0812">Transmembrane</keyword>
<dbReference type="AlphaFoldDB" id="A0A2U3E866"/>
<comment type="caution">
    <text evidence="3">The sequence shown here is derived from an EMBL/GenBank/DDBJ whole genome shotgun (WGS) entry which is preliminary data.</text>
</comment>
<feature type="transmembrane region" description="Helical" evidence="2">
    <location>
        <begin position="202"/>
        <end position="229"/>
    </location>
</feature>
<keyword evidence="2" id="KW-1133">Transmembrane helix</keyword>
<feature type="transmembrane region" description="Helical" evidence="2">
    <location>
        <begin position="235"/>
        <end position="258"/>
    </location>
</feature>
<dbReference type="Proteomes" id="UP000245956">
    <property type="component" value="Unassembled WGS sequence"/>
</dbReference>
<feature type="transmembrane region" description="Helical" evidence="2">
    <location>
        <begin position="323"/>
        <end position="345"/>
    </location>
</feature>
<feature type="transmembrane region" description="Helical" evidence="2">
    <location>
        <begin position="6"/>
        <end position="26"/>
    </location>
</feature>
<dbReference type="EMBL" id="LCWV01000009">
    <property type="protein sequence ID" value="PWI70718.1"/>
    <property type="molecule type" value="Genomic_DNA"/>
</dbReference>
<gene>
    <name evidence="3" type="ORF">PCL_13117</name>
</gene>
<proteinExistence type="predicted"/>
<feature type="transmembrane region" description="Helical" evidence="2">
    <location>
        <begin position="109"/>
        <end position="132"/>
    </location>
</feature>
<evidence type="ECO:0000256" key="2">
    <source>
        <dbReference type="SAM" id="Phobius"/>
    </source>
</evidence>
<accession>A0A2U3E866</accession>
<evidence type="ECO:0000313" key="4">
    <source>
        <dbReference type="Proteomes" id="UP000245956"/>
    </source>
</evidence>
<keyword evidence="2" id="KW-0472">Membrane</keyword>
<sequence>MDGTSRYLQLVLAVSAASLRIATLLHISHLVALLHRLSGSFVSSSFVFLFLLPSSGRIFHLESTHDSSAQPSSLEAHLNTMELSYVRRAIGSAVGSGDDNMPKYDLPSWTILVFLIDLVVLIPVFIIFDYTFKTVFPIFAMVEDENPPAYEPLSLNDNAADVEPEAQQQGGARKPTNGQPRTVTSSLRAVNRLLLSHGGFRAYFRGFFCLVAQGLATSALMGLFSAALGGFFTPIATLLASLALVQLSTAWVHIVISLPSRRHFWSRLPPFKRAFDATWKPVALYWLAAEVTRWLPLGLAWVLRVKIPNFDNNGKMELDGLDAAWFVKGATIVVFTIFASVFLIIPAKVILVRVQASLLPVEEDTVIPFDRSFEGKVEPAIVGGKGYVSIADAWETFSRTAWRRLLILYVKVFLVSMVGVLITAALLVPQIVVIAKKTERVN</sequence>
<feature type="transmembrane region" description="Helical" evidence="2">
    <location>
        <begin position="33"/>
        <end position="52"/>
    </location>
</feature>